<accession>A0A0D7B0X4</accession>
<proteinExistence type="predicted"/>
<dbReference type="GO" id="GO:0008270">
    <property type="term" value="F:zinc ion binding"/>
    <property type="evidence" value="ECO:0007669"/>
    <property type="project" value="InterPro"/>
</dbReference>
<dbReference type="PANTHER" id="PTHR46910">
    <property type="entry name" value="TRANSCRIPTION FACTOR PDR1"/>
    <property type="match status" value="1"/>
</dbReference>
<evidence type="ECO:0000256" key="1">
    <source>
        <dbReference type="ARBA" id="ARBA00023242"/>
    </source>
</evidence>
<dbReference type="GO" id="GO:0003700">
    <property type="term" value="F:DNA-binding transcription factor activity"/>
    <property type="evidence" value="ECO:0007669"/>
    <property type="project" value="InterPro"/>
</dbReference>
<dbReference type="InterPro" id="IPR050987">
    <property type="entry name" value="AtrR-like"/>
</dbReference>
<gene>
    <name evidence="3" type="ORF">CYLTODRAFT_446388</name>
</gene>
<name>A0A0D7B0X4_9AGAR</name>
<keyword evidence="4" id="KW-1185">Reference proteome</keyword>
<keyword evidence="1" id="KW-0539">Nucleus</keyword>
<reference evidence="3 4" key="1">
    <citation type="journal article" date="2015" name="Fungal Genet. Biol.">
        <title>Evolution of novel wood decay mechanisms in Agaricales revealed by the genome sequences of Fistulina hepatica and Cylindrobasidium torrendii.</title>
        <authorList>
            <person name="Floudas D."/>
            <person name="Held B.W."/>
            <person name="Riley R."/>
            <person name="Nagy L.G."/>
            <person name="Koehler G."/>
            <person name="Ransdell A.S."/>
            <person name="Younus H."/>
            <person name="Chow J."/>
            <person name="Chiniquy J."/>
            <person name="Lipzen A."/>
            <person name="Tritt A."/>
            <person name="Sun H."/>
            <person name="Haridas S."/>
            <person name="LaButti K."/>
            <person name="Ohm R.A."/>
            <person name="Kues U."/>
            <person name="Blanchette R.A."/>
            <person name="Grigoriev I.V."/>
            <person name="Minto R.E."/>
            <person name="Hibbett D.S."/>
        </authorList>
    </citation>
    <scope>NUCLEOTIDE SEQUENCE [LARGE SCALE GENOMIC DNA]</scope>
    <source>
        <strain evidence="3 4">FP15055 ss-10</strain>
    </source>
</reference>
<dbReference type="Pfam" id="PF04082">
    <property type="entry name" value="Fungal_trans"/>
    <property type="match status" value="1"/>
</dbReference>
<sequence length="769" mass="86465">MRCTRLSLDCQYSESLRNASDQTSKAYTEALEQRVATLEALLESQASRPHQLHAEFDGSLMPSVIPLSPLFPEPSPRSEDNPDAVCAIADKTSNLTVHMEHLGINDEPIFLGEASGVHVTHQVLGMRSEAHGSAHMASRSTSIRPQYWQKRPWERALESDAHVKVDYHFPHDELLTTLVDLYFNNVNTYMPLLHRPTFERSIRESKHLIDLKFAETVLLVCAIGSRYCDDLCVRLDDALDTPFSAGWKYYMQVPAVNVNPLSRPNQYDLQKCVLVVIFLMDSSGRRGCWMLVGTGLRMCQHLGIHRQQTMDSSLSRADHERWKRIFWCLLCLDRMYAMGMGRSVALQDEDIDADLPLSVDDEYWFTDAGEELFAQPAGKPSKIQYFIAFIRLLQITAFSLRTVYSMEKTKIRMGLGPERIKEVVAELDSALNRWYDTVPRHLRWDPHREDPHFFAQSVVLHSWFYKLQIQTHRHFLLSPSGFKDDGLQTFTSLAICTNASRTVLHILHRQAERGSYAGAYISFMSVLSAAVMLHLNLWSKRNPRGPTSGHDTILSDVQKAREVLLFMEKRFFAAGKLLTMRLMKGGRDVLNELGSVSELPMSTGASAKRQHDELDSQEGMPLPSNAYNLASMLPTTLPGDFAQSGGLAFEQDAVSTLGSSQYDDYSVQPSASTHSGVLSNSDLTAGMEGNVNGIDPGLYNLLRMPPLGVGQDGSAEDDVGMPRDFGSGLWDPARDMPMWPLGMETEDWAHYLRNVGEWTQAVDEPNANI</sequence>
<dbReference type="STRING" id="1314674.A0A0D7B0X4"/>
<dbReference type="GO" id="GO:0003677">
    <property type="term" value="F:DNA binding"/>
    <property type="evidence" value="ECO:0007669"/>
    <property type="project" value="InterPro"/>
</dbReference>
<dbReference type="Proteomes" id="UP000054007">
    <property type="component" value="Unassembled WGS sequence"/>
</dbReference>
<dbReference type="GO" id="GO:0006351">
    <property type="term" value="P:DNA-templated transcription"/>
    <property type="evidence" value="ECO:0007669"/>
    <property type="project" value="InterPro"/>
</dbReference>
<dbReference type="CDD" id="cd12148">
    <property type="entry name" value="fungal_TF_MHR"/>
    <property type="match status" value="1"/>
</dbReference>
<evidence type="ECO:0000259" key="2">
    <source>
        <dbReference type="SMART" id="SM00906"/>
    </source>
</evidence>
<feature type="domain" description="Xylanolytic transcriptional activator regulatory" evidence="2">
    <location>
        <begin position="288"/>
        <end position="362"/>
    </location>
</feature>
<protein>
    <recommendedName>
        <fullName evidence="2">Xylanolytic transcriptional activator regulatory domain-containing protein</fullName>
    </recommendedName>
</protein>
<dbReference type="PANTHER" id="PTHR46910:SF38">
    <property type="entry name" value="ZN(2)-C6 FUNGAL-TYPE DOMAIN-CONTAINING PROTEIN"/>
    <property type="match status" value="1"/>
</dbReference>
<dbReference type="EMBL" id="KN880672">
    <property type="protein sequence ID" value="KIY63794.1"/>
    <property type="molecule type" value="Genomic_DNA"/>
</dbReference>
<dbReference type="OrthoDB" id="4456959at2759"/>
<organism evidence="3 4">
    <name type="scientific">Cylindrobasidium torrendii FP15055 ss-10</name>
    <dbReference type="NCBI Taxonomy" id="1314674"/>
    <lineage>
        <taxon>Eukaryota</taxon>
        <taxon>Fungi</taxon>
        <taxon>Dikarya</taxon>
        <taxon>Basidiomycota</taxon>
        <taxon>Agaricomycotina</taxon>
        <taxon>Agaricomycetes</taxon>
        <taxon>Agaricomycetidae</taxon>
        <taxon>Agaricales</taxon>
        <taxon>Marasmiineae</taxon>
        <taxon>Physalacriaceae</taxon>
        <taxon>Cylindrobasidium</taxon>
    </lineage>
</organism>
<dbReference type="SMART" id="SM00906">
    <property type="entry name" value="Fungal_trans"/>
    <property type="match status" value="1"/>
</dbReference>
<evidence type="ECO:0000313" key="3">
    <source>
        <dbReference type="EMBL" id="KIY63794.1"/>
    </source>
</evidence>
<dbReference type="InterPro" id="IPR007219">
    <property type="entry name" value="XnlR_reg_dom"/>
</dbReference>
<evidence type="ECO:0000313" key="4">
    <source>
        <dbReference type="Proteomes" id="UP000054007"/>
    </source>
</evidence>
<dbReference type="AlphaFoldDB" id="A0A0D7B0X4"/>